<name>E8X3A2_GRATM</name>
<keyword evidence="2 7" id="KW-0699">rRNA-binding</keyword>
<dbReference type="GO" id="GO:1990904">
    <property type="term" value="C:ribonucleoprotein complex"/>
    <property type="evidence" value="ECO:0007669"/>
    <property type="project" value="UniProtKB-KW"/>
</dbReference>
<keyword evidence="10" id="KW-1185">Reference proteome</keyword>
<dbReference type="GO" id="GO:0019843">
    <property type="term" value="F:rRNA binding"/>
    <property type="evidence" value="ECO:0007669"/>
    <property type="project" value="UniProtKB-UniRule"/>
</dbReference>
<evidence type="ECO:0000256" key="1">
    <source>
        <dbReference type="ARBA" id="ARBA00007698"/>
    </source>
</evidence>
<evidence type="ECO:0000313" key="10">
    <source>
        <dbReference type="Proteomes" id="UP000000343"/>
    </source>
</evidence>
<accession>E8X3A2</accession>
<comment type="similarity">
    <text evidence="1 7 8">Belongs to the bacterial ribosomal protein bL20 family.</text>
</comment>
<dbReference type="OrthoDB" id="9808966at2"/>
<dbReference type="RefSeq" id="WP_013581715.1">
    <property type="nucleotide sequence ID" value="NC_015064.1"/>
</dbReference>
<dbReference type="eggNOG" id="COG0292">
    <property type="taxonomic scope" value="Bacteria"/>
</dbReference>
<gene>
    <name evidence="7" type="primary">rplT</name>
    <name evidence="9" type="ordered locus">AciX9_3397</name>
</gene>
<dbReference type="Gene3D" id="6.10.160.10">
    <property type="match status" value="1"/>
</dbReference>
<evidence type="ECO:0000256" key="3">
    <source>
        <dbReference type="ARBA" id="ARBA00022884"/>
    </source>
</evidence>
<dbReference type="KEGG" id="acm:AciX9_3397"/>
<evidence type="ECO:0000313" key="9">
    <source>
        <dbReference type="EMBL" id="ADW70403.1"/>
    </source>
</evidence>
<evidence type="ECO:0000256" key="2">
    <source>
        <dbReference type="ARBA" id="ARBA00022730"/>
    </source>
</evidence>
<dbReference type="InterPro" id="IPR005813">
    <property type="entry name" value="Ribosomal_bL20"/>
</dbReference>
<keyword evidence="4 7" id="KW-0689">Ribosomal protein</keyword>
<dbReference type="PRINTS" id="PR00062">
    <property type="entry name" value="RIBOSOMALL20"/>
</dbReference>
<dbReference type="FunFam" id="1.10.1900.20:FF:000001">
    <property type="entry name" value="50S ribosomal protein L20"/>
    <property type="match status" value="1"/>
</dbReference>
<evidence type="ECO:0000256" key="7">
    <source>
        <dbReference type="HAMAP-Rule" id="MF_00382"/>
    </source>
</evidence>
<evidence type="ECO:0000256" key="6">
    <source>
        <dbReference type="ARBA" id="ARBA00035172"/>
    </source>
</evidence>
<dbReference type="GO" id="GO:0005840">
    <property type="term" value="C:ribosome"/>
    <property type="evidence" value="ECO:0007669"/>
    <property type="project" value="UniProtKB-KW"/>
</dbReference>
<comment type="function">
    <text evidence="7 8">Binds directly to 23S ribosomal RNA and is necessary for the in vitro assembly process of the 50S ribosomal subunit. It is not involved in the protein synthesizing functions of that subunit.</text>
</comment>
<reference evidence="10" key="1">
    <citation type="submission" date="2011-01" db="EMBL/GenBank/DDBJ databases">
        <title>Complete sequence of chromosome of Acidobacterium sp. MP5ACTX9.</title>
        <authorList>
            <consortium name="US DOE Joint Genome Institute"/>
            <person name="Lucas S."/>
            <person name="Copeland A."/>
            <person name="Lapidus A."/>
            <person name="Cheng J.-F."/>
            <person name="Goodwin L."/>
            <person name="Pitluck S."/>
            <person name="Teshima H."/>
            <person name="Detter J.C."/>
            <person name="Han C."/>
            <person name="Tapia R."/>
            <person name="Land M."/>
            <person name="Hauser L."/>
            <person name="Kyrpides N."/>
            <person name="Ivanova N."/>
            <person name="Ovchinnikova G."/>
            <person name="Pagani I."/>
            <person name="Rawat S.R."/>
            <person name="Mannisto M."/>
            <person name="Haggblom M.M."/>
            <person name="Woyke T."/>
        </authorList>
    </citation>
    <scope>NUCLEOTIDE SEQUENCE [LARGE SCALE GENOMIC DNA]</scope>
    <source>
        <strain evidence="10">MP5ACTX9</strain>
    </source>
</reference>
<evidence type="ECO:0000256" key="5">
    <source>
        <dbReference type="ARBA" id="ARBA00023274"/>
    </source>
</evidence>
<dbReference type="Pfam" id="PF00453">
    <property type="entry name" value="Ribosomal_L20"/>
    <property type="match status" value="1"/>
</dbReference>
<proteinExistence type="inferred from homology"/>
<dbReference type="PANTHER" id="PTHR10986">
    <property type="entry name" value="39S RIBOSOMAL PROTEIN L20"/>
    <property type="match status" value="1"/>
</dbReference>
<dbReference type="Proteomes" id="UP000000343">
    <property type="component" value="Chromosome"/>
</dbReference>
<dbReference type="InterPro" id="IPR035566">
    <property type="entry name" value="Ribosomal_protein_bL20_C"/>
</dbReference>
<dbReference type="NCBIfam" id="TIGR01032">
    <property type="entry name" value="rplT_bact"/>
    <property type="match status" value="1"/>
</dbReference>
<dbReference type="CDD" id="cd07026">
    <property type="entry name" value="Ribosomal_L20"/>
    <property type="match status" value="1"/>
</dbReference>
<dbReference type="HAMAP" id="MF_00382">
    <property type="entry name" value="Ribosomal_bL20"/>
    <property type="match status" value="1"/>
</dbReference>
<dbReference type="STRING" id="1198114.AciX9_3397"/>
<dbReference type="EMBL" id="CP002480">
    <property type="protein sequence ID" value="ADW70403.1"/>
    <property type="molecule type" value="Genomic_DNA"/>
</dbReference>
<keyword evidence="3 7" id="KW-0694">RNA-binding</keyword>
<dbReference type="SUPFAM" id="SSF74731">
    <property type="entry name" value="Ribosomal protein L20"/>
    <property type="match status" value="1"/>
</dbReference>
<dbReference type="AlphaFoldDB" id="E8X3A2"/>
<organism evidence="10">
    <name type="scientific">Granulicella tundricola (strain ATCC BAA-1859 / DSM 23138 / MP5ACTX9)</name>
    <dbReference type="NCBI Taxonomy" id="1198114"/>
    <lineage>
        <taxon>Bacteria</taxon>
        <taxon>Pseudomonadati</taxon>
        <taxon>Acidobacteriota</taxon>
        <taxon>Terriglobia</taxon>
        <taxon>Terriglobales</taxon>
        <taxon>Acidobacteriaceae</taxon>
        <taxon>Granulicella</taxon>
    </lineage>
</organism>
<dbReference type="GO" id="GO:0003735">
    <property type="term" value="F:structural constituent of ribosome"/>
    <property type="evidence" value="ECO:0007669"/>
    <property type="project" value="InterPro"/>
</dbReference>
<keyword evidence="5 7" id="KW-0687">Ribonucleoprotein</keyword>
<sequence>MPRVKRSTKRADRRRKILKRASGYFLTKSKLYQAAQEAVERGLKFAYTGRKQKKRQYRSLWIVRIGAGALKNGMSYSTFINGLKLAGNTLDRKILADIAANDAAGFTALVEVAKSARANAAQGHADRQKAEAAAV</sequence>
<evidence type="ECO:0000256" key="8">
    <source>
        <dbReference type="RuleBase" id="RU000560"/>
    </source>
</evidence>
<dbReference type="HOGENOM" id="CLU_123265_0_1_0"/>
<dbReference type="GO" id="GO:0006412">
    <property type="term" value="P:translation"/>
    <property type="evidence" value="ECO:0007669"/>
    <property type="project" value="InterPro"/>
</dbReference>
<dbReference type="Gene3D" id="1.10.1900.20">
    <property type="entry name" value="Ribosomal protein L20"/>
    <property type="match status" value="1"/>
</dbReference>
<protein>
    <recommendedName>
        <fullName evidence="6 7">Large ribosomal subunit protein bL20</fullName>
    </recommendedName>
</protein>
<evidence type="ECO:0000256" key="4">
    <source>
        <dbReference type="ARBA" id="ARBA00022980"/>
    </source>
</evidence>
<dbReference type="GO" id="GO:0000027">
    <property type="term" value="P:ribosomal large subunit assembly"/>
    <property type="evidence" value="ECO:0007669"/>
    <property type="project" value="UniProtKB-UniRule"/>
</dbReference>
<dbReference type="PaxDb" id="1198114-AciX9_3397"/>